<protein>
    <submittedName>
        <fullName evidence="1">Uncharacterized protein</fullName>
    </submittedName>
</protein>
<dbReference type="Proteomes" id="UP000594195">
    <property type="component" value="Chromosome"/>
</dbReference>
<organism evidence="1 2">
    <name type="scientific">Kaistella flava</name>
    <name type="common">ex Peng et al. 2021</name>
    <dbReference type="NCBI Taxonomy" id="2038776"/>
    <lineage>
        <taxon>Bacteria</taxon>
        <taxon>Pseudomonadati</taxon>
        <taxon>Bacteroidota</taxon>
        <taxon>Flavobacteriia</taxon>
        <taxon>Flavobacteriales</taxon>
        <taxon>Weeksellaceae</taxon>
        <taxon>Chryseobacterium group</taxon>
        <taxon>Kaistella</taxon>
    </lineage>
</organism>
<reference evidence="1 2" key="1">
    <citation type="submission" date="2019-05" db="EMBL/GenBank/DDBJ databases">
        <title>Chryseobacterium sp. isolated from King George Island, maritime Antarctica.</title>
        <authorList>
            <person name="Peng X."/>
        </authorList>
    </citation>
    <scope>NUCLEOTIDE SEQUENCE [LARGE SCALE GENOMIC DNA]</scope>
    <source>
        <strain evidence="1 2">7-3A</strain>
    </source>
</reference>
<accession>A0A7M2Y7M6</accession>
<keyword evidence="2" id="KW-1185">Reference proteome</keyword>
<dbReference type="RefSeq" id="WP_193813391.1">
    <property type="nucleotide sequence ID" value="NZ_CP040442.1"/>
</dbReference>
<sequence length="91" mass="9768">MVVFMMMFVVQSFQKDRKTNTNMTSYFYTSSDTTPGAYGNPSNWDDSGGGGCTDGNAPCEIAVPDDTTLADHISGLSNSQVLAISKSRKSL</sequence>
<dbReference type="AlphaFoldDB" id="A0A7M2Y7M6"/>
<evidence type="ECO:0000313" key="2">
    <source>
        <dbReference type="Proteomes" id="UP000594195"/>
    </source>
</evidence>
<evidence type="ECO:0000313" key="1">
    <source>
        <dbReference type="EMBL" id="QOW10161.1"/>
    </source>
</evidence>
<name>A0A7M2Y7M6_9FLAO</name>
<proteinExistence type="predicted"/>
<dbReference type="EMBL" id="CP040442">
    <property type="protein sequence ID" value="QOW10161.1"/>
    <property type="molecule type" value="Genomic_DNA"/>
</dbReference>
<dbReference type="KEGG" id="kfa:Q73A0000_07190"/>
<gene>
    <name evidence="1" type="ORF">Q73A0000_07190</name>
</gene>